<keyword evidence="11 13" id="KW-0472">Membrane</keyword>
<comment type="similarity">
    <text evidence="3">Belongs to the multi antimicrobial extrusion (MATE) (TC 2.A.66.1) family.</text>
</comment>
<dbReference type="EMBL" id="DVGC01000015">
    <property type="protein sequence ID" value="HIR04966.1"/>
    <property type="molecule type" value="Genomic_DNA"/>
</dbReference>
<keyword evidence="10" id="KW-0406">Ion transport</keyword>
<evidence type="ECO:0000313" key="15">
    <source>
        <dbReference type="Proteomes" id="UP000824250"/>
    </source>
</evidence>
<evidence type="ECO:0000256" key="8">
    <source>
        <dbReference type="ARBA" id="ARBA00022692"/>
    </source>
</evidence>
<dbReference type="PANTHER" id="PTHR43298:SF2">
    <property type="entry name" value="FMN_FAD EXPORTER YEEO-RELATED"/>
    <property type="match status" value="1"/>
</dbReference>
<dbReference type="InterPro" id="IPR002528">
    <property type="entry name" value="MATE_fam"/>
</dbReference>
<feature type="transmembrane region" description="Helical" evidence="13">
    <location>
        <begin position="391"/>
        <end position="412"/>
    </location>
</feature>
<organism evidence="14 15">
    <name type="scientific">Candidatus Copromonas faecavium</name>
    <name type="common">nom. illeg.</name>
    <dbReference type="NCBI Taxonomy" id="2840740"/>
    <lineage>
        <taxon>Bacteria</taxon>
        <taxon>Bacillati</taxon>
        <taxon>Bacillota</taxon>
        <taxon>Clostridia</taxon>
        <taxon>Lachnospirales</taxon>
        <taxon>Lachnospiraceae</taxon>
        <taxon>Candidatus Copromonas (nom. illeg.)</taxon>
    </lineage>
</organism>
<proteinExistence type="inferred from homology"/>
<evidence type="ECO:0000256" key="7">
    <source>
        <dbReference type="ARBA" id="ARBA00022475"/>
    </source>
</evidence>
<feature type="transmembrane region" description="Helical" evidence="13">
    <location>
        <begin position="39"/>
        <end position="61"/>
    </location>
</feature>
<dbReference type="PANTHER" id="PTHR43298">
    <property type="entry name" value="MULTIDRUG RESISTANCE PROTEIN NORM-RELATED"/>
    <property type="match status" value="1"/>
</dbReference>
<accession>A0A9D1D4A8</accession>
<evidence type="ECO:0000256" key="3">
    <source>
        <dbReference type="ARBA" id="ARBA00010199"/>
    </source>
</evidence>
<dbReference type="GO" id="GO:0005886">
    <property type="term" value="C:plasma membrane"/>
    <property type="evidence" value="ECO:0007669"/>
    <property type="project" value="UniProtKB-SubCell"/>
</dbReference>
<dbReference type="NCBIfam" id="TIGR00797">
    <property type="entry name" value="matE"/>
    <property type="match status" value="1"/>
</dbReference>
<feature type="transmembrane region" description="Helical" evidence="13">
    <location>
        <begin position="418"/>
        <end position="439"/>
    </location>
</feature>
<name>A0A9D1D4A8_9FIRM</name>
<keyword evidence="6" id="KW-0050">Antiport</keyword>
<evidence type="ECO:0000256" key="13">
    <source>
        <dbReference type="SAM" id="Phobius"/>
    </source>
</evidence>
<dbReference type="InterPro" id="IPR050222">
    <property type="entry name" value="MATE_MdtK"/>
</dbReference>
<evidence type="ECO:0000256" key="1">
    <source>
        <dbReference type="ARBA" id="ARBA00003408"/>
    </source>
</evidence>
<evidence type="ECO:0000256" key="6">
    <source>
        <dbReference type="ARBA" id="ARBA00022449"/>
    </source>
</evidence>
<evidence type="ECO:0000256" key="2">
    <source>
        <dbReference type="ARBA" id="ARBA00004651"/>
    </source>
</evidence>
<evidence type="ECO:0000256" key="4">
    <source>
        <dbReference type="ARBA" id="ARBA00020268"/>
    </source>
</evidence>
<dbReference type="GO" id="GO:0015297">
    <property type="term" value="F:antiporter activity"/>
    <property type="evidence" value="ECO:0007669"/>
    <property type="project" value="UniProtKB-KW"/>
</dbReference>
<keyword evidence="5" id="KW-0813">Transport</keyword>
<comment type="caution">
    <text evidence="14">The sequence shown here is derived from an EMBL/GenBank/DDBJ whole genome shotgun (WGS) entry which is preliminary data.</text>
</comment>
<feature type="transmembrane region" description="Helical" evidence="13">
    <location>
        <begin position="101"/>
        <end position="123"/>
    </location>
</feature>
<evidence type="ECO:0000256" key="9">
    <source>
        <dbReference type="ARBA" id="ARBA00022989"/>
    </source>
</evidence>
<feature type="transmembrane region" description="Helical" evidence="13">
    <location>
        <begin position="359"/>
        <end position="379"/>
    </location>
</feature>
<feature type="transmembrane region" description="Helical" evidence="13">
    <location>
        <begin position="319"/>
        <end position="339"/>
    </location>
</feature>
<keyword evidence="7" id="KW-1003">Cell membrane</keyword>
<feature type="transmembrane region" description="Helical" evidence="13">
    <location>
        <begin position="135"/>
        <end position="160"/>
    </location>
</feature>
<reference evidence="14" key="2">
    <citation type="journal article" date="2021" name="PeerJ">
        <title>Extensive microbial diversity within the chicken gut microbiome revealed by metagenomics and culture.</title>
        <authorList>
            <person name="Gilroy R."/>
            <person name="Ravi A."/>
            <person name="Getino M."/>
            <person name="Pursley I."/>
            <person name="Horton D.L."/>
            <person name="Alikhan N.F."/>
            <person name="Baker D."/>
            <person name="Gharbi K."/>
            <person name="Hall N."/>
            <person name="Watson M."/>
            <person name="Adriaenssens E.M."/>
            <person name="Foster-Nyarko E."/>
            <person name="Jarju S."/>
            <person name="Secka A."/>
            <person name="Antonio M."/>
            <person name="Oren A."/>
            <person name="Chaudhuri R.R."/>
            <person name="La Ragione R."/>
            <person name="Hildebrand F."/>
            <person name="Pallen M.J."/>
        </authorList>
    </citation>
    <scope>NUCLEOTIDE SEQUENCE</scope>
    <source>
        <strain evidence="14">CHK180-2868</strain>
    </source>
</reference>
<comment type="function">
    <text evidence="1">Multidrug efflux pump.</text>
</comment>
<keyword evidence="8 13" id="KW-0812">Transmembrane</keyword>
<reference evidence="14" key="1">
    <citation type="submission" date="2020-10" db="EMBL/GenBank/DDBJ databases">
        <authorList>
            <person name="Gilroy R."/>
        </authorList>
    </citation>
    <scope>NUCLEOTIDE SEQUENCE</scope>
    <source>
        <strain evidence="14">CHK180-2868</strain>
    </source>
</reference>
<evidence type="ECO:0000256" key="10">
    <source>
        <dbReference type="ARBA" id="ARBA00023065"/>
    </source>
</evidence>
<evidence type="ECO:0000313" key="14">
    <source>
        <dbReference type="EMBL" id="HIR04966.1"/>
    </source>
</evidence>
<protein>
    <recommendedName>
        <fullName evidence="4">Probable multidrug resistance protein NorM</fullName>
    </recommendedName>
    <alternativeName>
        <fullName evidence="12">Multidrug-efflux transporter</fullName>
    </alternativeName>
</protein>
<dbReference type="CDD" id="cd13140">
    <property type="entry name" value="MATE_like_1"/>
    <property type="match status" value="1"/>
</dbReference>
<dbReference type="PIRSF" id="PIRSF006603">
    <property type="entry name" value="DinF"/>
    <property type="match status" value="1"/>
</dbReference>
<dbReference type="InterPro" id="IPR048279">
    <property type="entry name" value="MdtK-like"/>
</dbReference>
<dbReference type="AlphaFoldDB" id="A0A9D1D4A8"/>
<keyword evidence="9 13" id="KW-1133">Transmembrane helix</keyword>
<sequence length="455" mass="49238">MKRNIDLLHEPILPALTRLALPIMATSLVQMAYNLTDMAWIGLVGADAVAAVGSASMYTWFSQGVSNLAKMGGQVKVAHALGRKDEQEAAEYAQGALQIGILFAVLFGIITVTCRKGLVGFFNMQDPEIIRQAEIYLAITCGLIIFSFLNAIFTGILTAAGDSKTPFLSNVIGLVMNIIFDPVLIFGWGPFPRLGVAGAAIATVGAQAVVTLVFLFAIRTDRIIFDKVHLLKRVSGRRLEQIVRIGFPSAVQTMIYSGISMILTRVVTRFGDTAVAVQRVGGQIESLSWMTADGFAAAINSFVGQNFGAGQYDRVKKGYWSAVKIMFVWGMFCTALLIFGAEPIFRLFIHEDAVVGDGIAYLQIIGISQMFMCEELLTVGALSGLGKTMQASIISVLLTSARIPMAYALAATPLGLSGVWWALSISSVAKGIVYVLYFMRLMPAMERERARRMAG</sequence>
<comment type="subcellular location">
    <subcellularLocation>
        <location evidence="2">Cell membrane</location>
        <topology evidence="2">Multi-pass membrane protein</topology>
    </subcellularLocation>
</comment>
<gene>
    <name evidence="14" type="ORF">IAB28_03245</name>
</gene>
<evidence type="ECO:0000256" key="5">
    <source>
        <dbReference type="ARBA" id="ARBA00022448"/>
    </source>
</evidence>
<dbReference type="Pfam" id="PF01554">
    <property type="entry name" value="MatE"/>
    <property type="match status" value="2"/>
</dbReference>
<feature type="transmembrane region" description="Helical" evidence="13">
    <location>
        <begin position="194"/>
        <end position="218"/>
    </location>
</feature>
<dbReference type="Proteomes" id="UP000824250">
    <property type="component" value="Unassembled WGS sequence"/>
</dbReference>
<dbReference type="GO" id="GO:0006811">
    <property type="term" value="P:monoatomic ion transport"/>
    <property type="evidence" value="ECO:0007669"/>
    <property type="project" value="UniProtKB-KW"/>
</dbReference>
<feature type="transmembrane region" description="Helical" evidence="13">
    <location>
        <begin position="167"/>
        <end position="188"/>
    </location>
</feature>
<dbReference type="GO" id="GO:0042910">
    <property type="term" value="F:xenobiotic transmembrane transporter activity"/>
    <property type="evidence" value="ECO:0007669"/>
    <property type="project" value="InterPro"/>
</dbReference>
<evidence type="ECO:0000256" key="12">
    <source>
        <dbReference type="ARBA" id="ARBA00031636"/>
    </source>
</evidence>
<evidence type="ECO:0000256" key="11">
    <source>
        <dbReference type="ARBA" id="ARBA00023136"/>
    </source>
</evidence>